<dbReference type="AlphaFoldDB" id="A0A9P0YX71"/>
<sequence length="204" mass="23048">MVIIGGVNYVRARVVRSVIDNPDDVSIKLYNLIGYEGEEIAFVWSNRYVRIIGYSESNLTWFGERIPRPCGFFGMGIEEIKLDDKRGILYVKLSKQATHKIDFTRPVVFVQELLDKLSPSSSGGRKDSSQSNYRKGGGGGSTAQKRINPLRYGGVNAAELEWQEDDEFSWRVVEKLKMGLKIVLVVIVSLGLFRLIEIQKSINQ</sequence>
<dbReference type="OrthoDB" id="1317185at2759"/>
<reference evidence="2" key="1">
    <citation type="submission" date="2022-07" db="EMBL/GenBank/DDBJ databases">
        <authorList>
            <person name="Macas J."/>
            <person name="Novak P."/>
            <person name="Neumann P."/>
        </authorList>
    </citation>
    <scope>NUCLEOTIDE SEQUENCE</scope>
</reference>
<proteinExistence type="predicted"/>
<dbReference type="EMBL" id="CAMAPE010000010">
    <property type="protein sequence ID" value="CAH9078642.1"/>
    <property type="molecule type" value="Genomic_DNA"/>
</dbReference>
<name>A0A9P0YX71_CUSEU</name>
<keyword evidence="3" id="KW-1185">Reference proteome</keyword>
<organism evidence="2 3">
    <name type="scientific">Cuscuta europaea</name>
    <name type="common">European dodder</name>
    <dbReference type="NCBI Taxonomy" id="41803"/>
    <lineage>
        <taxon>Eukaryota</taxon>
        <taxon>Viridiplantae</taxon>
        <taxon>Streptophyta</taxon>
        <taxon>Embryophyta</taxon>
        <taxon>Tracheophyta</taxon>
        <taxon>Spermatophyta</taxon>
        <taxon>Magnoliopsida</taxon>
        <taxon>eudicotyledons</taxon>
        <taxon>Gunneridae</taxon>
        <taxon>Pentapetalae</taxon>
        <taxon>asterids</taxon>
        <taxon>lamiids</taxon>
        <taxon>Solanales</taxon>
        <taxon>Convolvulaceae</taxon>
        <taxon>Cuscuteae</taxon>
        <taxon>Cuscuta</taxon>
        <taxon>Cuscuta subgen. Cuscuta</taxon>
    </lineage>
</organism>
<evidence type="ECO:0000313" key="3">
    <source>
        <dbReference type="Proteomes" id="UP001152484"/>
    </source>
</evidence>
<evidence type="ECO:0000313" key="2">
    <source>
        <dbReference type="EMBL" id="CAH9078642.1"/>
    </source>
</evidence>
<comment type="caution">
    <text evidence="2">The sequence shown here is derived from an EMBL/GenBank/DDBJ whole genome shotgun (WGS) entry which is preliminary data.</text>
</comment>
<accession>A0A9P0YX71</accession>
<feature type="region of interest" description="Disordered" evidence="1">
    <location>
        <begin position="117"/>
        <end position="147"/>
    </location>
</feature>
<protein>
    <submittedName>
        <fullName evidence="2">Uncharacterized protein</fullName>
    </submittedName>
</protein>
<dbReference type="Proteomes" id="UP001152484">
    <property type="component" value="Unassembled WGS sequence"/>
</dbReference>
<evidence type="ECO:0000256" key="1">
    <source>
        <dbReference type="SAM" id="MobiDB-lite"/>
    </source>
</evidence>
<gene>
    <name evidence="2" type="ORF">CEURO_LOCUS6866</name>
</gene>